<comment type="caution">
    <text evidence="6">The sequence shown here is derived from an EMBL/GenBank/DDBJ whole genome shotgun (WGS) entry which is preliminary data.</text>
</comment>
<dbReference type="CDD" id="cd13401">
    <property type="entry name" value="Slt70-like"/>
    <property type="match status" value="1"/>
</dbReference>
<evidence type="ECO:0000256" key="4">
    <source>
        <dbReference type="SAM" id="MobiDB-lite"/>
    </source>
</evidence>
<protein>
    <recommendedName>
        <fullName evidence="5">Transglycosylase SLT domain-containing protein</fullName>
    </recommendedName>
</protein>
<feature type="compositionally biased region" description="Basic and acidic residues" evidence="4">
    <location>
        <begin position="605"/>
        <end position="614"/>
    </location>
</feature>
<accession>A0A255YHZ8</accession>
<dbReference type="Pfam" id="PF01464">
    <property type="entry name" value="SLT"/>
    <property type="match status" value="1"/>
</dbReference>
<evidence type="ECO:0000313" key="6">
    <source>
        <dbReference type="EMBL" id="OYQ28808.1"/>
    </source>
</evidence>
<dbReference type="SUPFAM" id="SSF48435">
    <property type="entry name" value="Bacterial muramidases"/>
    <property type="match status" value="1"/>
</dbReference>
<reference evidence="6 7" key="1">
    <citation type="submission" date="2017-07" db="EMBL/GenBank/DDBJ databases">
        <title>Sandarakinorhabdus cyanobacteriorum sp. nov., a novel bacterium isolated from cyanobacterial aggregates in a eutrophic lake.</title>
        <authorList>
            <person name="Cai H."/>
        </authorList>
    </citation>
    <scope>NUCLEOTIDE SEQUENCE [LARGE SCALE GENOMIC DNA]</scope>
    <source>
        <strain evidence="6 7">TH057</strain>
    </source>
</reference>
<proteinExistence type="inferred from homology"/>
<dbReference type="InterPro" id="IPR008258">
    <property type="entry name" value="Transglycosylase_SLT_dom_1"/>
</dbReference>
<dbReference type="InterPro" id="IPR023346">
    <property type="entry name" value="Lysozyme-like_dom_sf"/>
</dbReference>
<feature type="domain" description="Transglycosylase SLT" evidence="5">
    <location>
        <begin position="409"/>
        <end position="522"/>
    </location>
</feature>
<evidence type="ECO:0000256" key="2">
    <source>
        <dbReference type="ARBA" id="ARBA00009387"/>
    </source>
</evidence>
<name>A0A255YHZ8_9SPHN</name>
<dbReference type="Proteomes" id="UP000216991">
    <property type="component" value="Unassembled WGS sequence"/>
</dbReference>
<dbReference type="GO" id="GO:0004553">
    <property type="term" value="F:hydrolase activity, hydrolyzing O-glycosyl compounds"/>
    <property type="evidence" value="ECO:0007669"/>
    <property type="project" value="InterPro"/>
</dbReference>
<organism evidence="6 7">
    <name type="scientific">Sandarakinorhabdus cyanobacteriorum</name>
    <dbReference type="NCBI Taxonomy" id="1981098"/>
    <lineage>
        <taxon>Bacteria</taxon>
        <taxon>Pseudomonadati</taxon>
        <taxon>Pseudomonadota</taxon>
        <taxon>Alphaproteobacteria</taxon>
        <taxon>Sphingomonadales</taxon>
        <taxon>Sphingosinicellaceae</taxon>
        <taxon>Sandarakinorhabdus</taxon>
    </lineage>
</organism>
<comment type="similarity">
    <text evidence="1">Belongs to the transglycosylase Slt family.</text>
</comment>
<evidence type="ECO:0000256" key="1">
    <source>
        <dbReference type="ARBA" id="ARBA00007734"/>
    </source>
</evidence>
<dbReference type="InterPro" id="IPR008939">
    <property type="entry name" value="Lytic_TGlycosylase_superhlx_U"/>
</dbReference>
<dbReference type="SUPFAM" id="SSF53955">
    <property type="entry name" value="Lysozyme-like"/>
    <property type="match status" value="1"/>
</dbReference>
<sequence length="614" mass="65607">MIGLGILLVAAQMEPLPPPASPTITVVAPTGITERQRRVPPQLTEAERAAYRQIFLDIDAGRLTKAETALAALPAGLLSESARAALIVARGAGVKLTRAELVAWLASNADLPLAGKVAKLAESMPGADAAPLPLLPEVRPVRPASAAGYSIAPGPADGDIGSRLKPLLAADRNDEAERIWLAEAPRLSGFARADWAARIAWNHYRMGDDLAAWRMGLEATAGLGRGASDGAWTAGLAAYRLGRWRDAAQAFDLVTDGREDALAAAAFWAARAWGQLGDAGRRADRLGKAAGAAGTFYGILARRSLGVDQGLDWREPDFITADWNYLKDVPGAKRAAALVEIGQLGLADRELRHLAATAPADAFPAILRLATRLDLPATQYSLAVKPPLGLEAPLSARYPAPDWVPFRGWRVPRALAFAHALQESAFATTATSRVGARGLMQLMPDTRALVAARIARENPEYLQGPLGAGDMSDPAYSFELGQTYLEVLGRMGLTAGLLPKVIAAYNAGPGAVQTWNRTLDDQGDPLLFIESIPYRETRHYVEIVLRNYWIYALREGEQPAALDALAQGLWPRLPGIGGPAMVKLQPAAVRPRPEPGSFRPELWNDDERAVAGGK</sequence>
<comment type="similarity">
    <text evidence="2">Belongs to the virb1 family.</text>
</comment>
<dbReference type="AlphaFoldDB" id="A0A255YHZ8"/>
<dbReference type="PANTHER" id="PTHR37423:SF2">
    <property type="entry name" value="MEMBRANE-BOUND LYTIC MUREIN TRANSGLYCOSYLASE C"/>
    <property type="match status" value="1"/>
</dbReference>
<keyword evidence="3" id="KW-0732">Signal</keyword>
<dbReference type="GO" id="GO:0042597">
    <property type="term" value="C:periplasmic space"/>
    <property type="evidence" value="ECO:0007669"/>
    <property type="project" value="InterPro"/>
</dbReference>
<dbReference type="Gene3D" id="1.10.530.10">
    <property type="match status" value="1"/>
</dbReference>
<gene>
    <name evidence="6" type="ORF">CHU93_08235</name>
</gene>
<evidence type="ECO:0000259" key="5">
    <source>
        <dbReference type="Pfam" id="PF01464"/>
    </source>
</evidence>
<evidence type="ECO:0000256" key="3">
    <source>
        <dbReference type="ARBA" id="ARBA00022729"/>
    </source>
</evidence>
<evidence type="ECO:0000313" key="7">
    <source>
        <dbReference type="Proteomes" id="UP000216991"/>
    </source>
</evidence>
<dbReference type="RefSeq" id="WP_094473616.1">
    <property type="nucleotide sequence ID" value="NZ_NOXT01000107.1"/>
</dbReference>
<dbReference type="PANTHER" id="PTHR37423">
    <property type="entry name" value="SOLUBLE LYTIC MUREIN TRANSGLYCOSYLASE-RELATED"/>
    <property type="match status" value="1"/>
</dbReference>
<dbReference type="OrthoDB" id="9815002at2"/>
<feature type="region of interest" description="Disordered" evidence="4">
    <location>
        <begin position="590"/>
        <end position="614"/>
    </location>
</feature>
<dbReference type="EMBL" id="NOXT01000107">
    <property type="protein sequence ID" value="OYQ28808.1"/>
    <property type="molecule type" value="Genomic_DNA"/>
</dbReference>
<keyword evidence="7" id="KW-1185">Reference proteome</keyword>